<proteinExistence type="predicted"/>
<dbReference type="InterPro" id="IPR032675">
    <property type="entry name" value="LRR_dom_sf"/>
</dbReference>
<sequence>MGEGGMRKACFLDSADFSPLVRRWSWTSEYKEEGEEEERGGEEEEIVAVVDLSHCETLEVLWIEDLDRNGQPHRLRSWKNSVKDLFAISEFGGDDNREDDETEDMVPFPRDQGLILPGRLKSLTMVGLSANKFNFGWLRATPKLETLSIHGMRFRRFDDAQFLPLPATTLWDPDRVFLPQLKYISIHHAPAQQFRFEVLKHCPLLDFLDIRDLCPESIREALVYPDGEHKATLASGSDGCGSGCGGCGSGRGRRGRCGSGAGGNESDFATKISTCRFEFLFRQQNHTRHIQRKGTIRASREEDLANGVFTGAEMVKLLEWYFPRLTRLHLEGIPAKLAIAITSGPPDPRKQQPPPSQNQHQRLNELLEITPSAAFTAAESEATTDDATTRRPAELPWLKSVLLTREEVTVQEVLEYNLVPFMNDGDEGGDVNEPLLRDIMVEQLGMKKHAVQYIFGTKTWQRIVS</sequence>
<gene>
    <name evidence="2" type="ORF">BGZ96_008527</name>
</gene>
<evidence type="ECO:0000256" key="1">
    <source>
        <dbReference type="SAM" id="MobiDB-lite"/>
    </source>
</evidence>
<name>A0ABQ7JY64_9FUNG</name>
<evidence type="ECO:0000313" key="2">
    <source>
        <dbReference type="EMBL" id="KAG0287564.1"/>
    </source>
</evidence>
<organism evidence="2 3">
    <name type="scientific">Linnemannia gamsii</name>
    <dbReference type="NCBI Taxonomy" id="64522"/>
    <lineage>
        <taxon>Eukaryota</taxon>
        <taxon>Fungi</taxon>
        <taxon>Fungi incertae sedis</taxon>
        <taxon>Mucoromycota</taxon>
        <taxon>Mortierellomycotina</taxon>
        <taxon>Mortierellomycetes</taxon>
        <taxon>Mortierellales</taxon>
        <taxon>Mortierellaceae</taxon>
        <taxon>Linnemannia</taxon>
    </lineage>
</organism>
<reference evidence="2 3" key="1">
    <citation type="journal article" date="2020" name="Fungal Divers.">
        <title>Resolving the Mortierellaceae phylogeny through synthesis of multi-gene phylogenetics and phylogenomics.</title>
        <authorList>
            <person name="Vandepol N."/>
            <person name="Liber J."/>
            <person name="Desiro A."/>
            <person name="Na H."/>
            <person name="Kennedy M."/>
            <person name="Barry K."/>
            <person name="Grigoriev I.V."/>
            <person name="Miller A.N."/>
            <person name="O'Donnell K."/>
            <person name="Stajich J.E."/>
            <person name="Bonito G."/>
        </authorList>
    </citation>
    <scope>NUCLEOTIDE SEQUENCE [LARGE SCALE GENOMIC DNA]</scope>
    <source>
        <strain evidence="2 3">AD045</strain>
    </source>
</reference>
<dbReference type="Gene3D" id="3.80.10.10">
    <property type="entry name" value="Ribonuclease Inhibitor"/>
    <property type="match status" value="1"/>
</dbReference>
<comment type="caution">
    <text evidence="2">The sequence shown here is derived from an EMBL/GenBank/DDBJ whole genome shotgun (WGS) entry which is preliminary data.</text>
</comment>
<feature type="region of interest" description="Disordered" evidence="1">
    <location>
        <begin position="341"/>
        <end position="360"/>
    </location>
</feature>
<dbReference type="Proteomes" id="UP001194696">
    <property type="component" value="Unassembled WGS sequence"/>
</dbReference>
<evidence type="ECO:0000313" key="3">
    <source>
        <dbReference type="Proteomes" id="UP001194696"/>
    </source>
</evidence>
<keyword evidence="3" id="KW-1185">Reference proteome</keyword>
<protein>
    <submittedName>
        <fullName evidence="2">Uncharacterized protein</fullName>
    </submittedName>
</protein>
<accession>A0ABQ7JY64</accession>
<dbReference type="EMBL" id="JAAAIM010000480">
    <property type="protein sequence ID" value="KAG0287564.1"/>
    <property type="molecule type" value="Genomic_DNA"/>
</dbReference>